<dbReference type="SUPFAM" id="SSF46458">
    <property type="entry name" value="Globin-like"/>
    <property type="match status" value="1"/>
</dbReference>
<dbReference type="GO" id="GO:0005344">
    <property type="term" value="F:oxygen carrier activity"/>
    <property type="evidence" value="ECO:0007669"/>
    <property type="project" value="UniProtKB-KW"/>
</dbReference>
<reference evidence="10" key="2">
    <citation type="submission" date="2019-02" db="EMBL/GenBank/DDBJ databases">
        <title>Opniocepnalus argus Var Kimnra genome.</title>
        <authorList>
            <person name="Zhou C."/>
            <person name="Xiao S."/>
        </authorList>
    </citation>
    <scope>NUCLEOTIDE SEQUENCE [LARGE SCALE GENOMIC DNA]</scope>
</reference>
<dbReference type="AlphaFoldDB" id="A0A6G1QFL5"/>
<dbReference type="InterPro" id="IPR000971">
    <property type="entry name" value="Globin"/>
</dbReference>
<protein>
    <submittedName>
        <fullName evidence="9">Neuroglobin</fullName>
    </submittedName>
</protein>
<accession>A0A6G1QFL5</accession>
<evidence type="ECO:0000256" key="4">
    <source>
        <dbReference type="ARBA" id="ARBA00023004"/>
    </source>
</evidence>
<reference evidence="9 10" key="1">
    <citation type="submission" date="2019-02" db="EMBL/GenBank/DDBJ databases">
        <title>Opniocepnalus argus genome.</title>
        <authorList>
            <person name="Zhou C."/>
            <person name="Xiao S."/>
        </authorList>
    </citation>
    <scope>NUCLEOTIDE SEQUENCE [LARGE SCALE GENOMIC DNA]</scope>
    <source>
        <strain evidence="9">OARG1902GOOAL</strain>
        <tissue evidence="9">Muscle</tissue>
    </source>
</reference>
<dbReference type="Pfam" id="PF00042">
    <property type="entry name" value="Globin"/>
    <property type="match status" value="1"/>
</dbReference>
<evidence type="ECO:0000259" key="8">
    <source>
        <dbReference type="PROSITE" id="PS01033"/>
    </source>
</evidence>
<comment type="subunit">
    <text evidence="5">Monomer. Homodimers and homotetramers. Mainly monomeric but also detected as part of homodimers and homotetramers.</text>
</comment>
<evidence type="ECO:0000256" key="2">
    <source>
        <dbReference type="ARBA" id="ARBA00022617"/>
    </source>
</evidence>
<sequence>MGCRVSGLEDKEEREMRHVDSPTPFSQVQVQMLKESWKIIHDDINAIGVIVFIRLFEIHPECKDVFVLFREVKDLKILKTSRELREHGLRVMSFIEKVVARLDNLERLEALAVELGRHHYNYNAPAEYYDYMVEDFISAVQPAIKDRWTTELEEAWRALFRYVTKHMKKGYEEENAILHKKK</sequence>
<dbReference type="EMBL" id="CM015727">
    <property type="protein sequence ID" value="KAF3701345.1"/>
    <property type="molecule type" value="Genomic_DNA"/>
</dbReference>
<dbReference type="GO" id="GO:0020037">
    <property type="term" value="F:heme binding"/>
    <property type="evidence" value="ECO:0007669"/>
    <property type="project" value="InterPro"/>
</dbReference>
<dbReference type="Gene3D" id="1.10.490.10">
    <property type="entry name" value="Globins"/>
    <property type="match status" value="1"/>
</dbReference>
<keyword evidence="10" id="KW-1185">Reference proteome</keyword>
<dbReference type="InterPro" id="IPR050532">
    <property type="entry name" value="Globin-like_OT"/>
</dbReference>
<feature type="compositionally biased region" description="Basic and acidic residues" evidence="7">
    <location>
        <begin position="7"/>
        <end position="20"/>
    </location>
</feature>
<dbReference type="GO" id="GO:0046872">
    <property type="term" value="F:metal ion binding"/>
    <property type="evidence" value="ECO:0007669"/>
    <property type="project" value="UniProtKB-KW"/>
</dbReference>
<dbReference type="PANTHER" id="PTHR46458:SF2">
    <property type="entry name" value="X GLOBIN"/>
    <property type="match status" value="1"/>
</dbReference>
<keyword evidence="6" id="KW-0561">Oxygen transport</keyword>
<feature type="domain" description="Globin" evidence="8">
    <location>
        <begin position="24"/>
        <end position="172"/>
    </location>
</feature>
<proteinExistence type="inferred from homology"/>
<dbReference type="InterPro" id="IPR012292">
    <property type="entry name" value="Globin/Proto"/>
</dbReference>
<gene>
    <name evidence="9" type="ORF">EXN66_Car017033</name>
</gene>
<dbReference type="InterPro" id="IPR009050">
    <property type="entry name" value="Globin-like_sf"/>
</dbReference>
<name>A0A6G1QFL5_CHAAH</name>
<keyword evidence="2 6" id="KW-0349">Heme</keyword>
<evidence type="ECO:0000256" key="6">
    <source>
        <dbReference type="RuleBase" id="RU000356"/>
    </source>
</evidence>
<keyword evidence="3" id="KW-0479">Metal-binding</keyword>
<evidence type="ECO:0000256" key="1">
    <source>
        <dbReference type="ARBA" id="ARBA00008705"/>
    </source>
</evidence>
<dbReference type="PROSITE" id="PS01033">
    <property type="entry name" value="GLOBIN"/>
    <property type="match status" value="1"/>
</dbReference>
<dbReference type="PANTHER" id="PTHR46458">
    <property type="entry name" value="BLR2807 PROTEIN"/>
    <property type="match status" value="1"/>
</dbReference>
<evidence type="ECO:0000256" key="7">
    <source>
        <dbReference type="SAM" id="MobiDB-lite"/>
    </source>
</evidence>
<dbReference type="Proteomes" id="UP000503349">
    <property type="component" value="Chromosome 16"/>
</dbReference>
<comment type="similarity">
    <text evidence="1 6">Belongs to the globin family.</text>
</comment>
<keyword evidence="6" id="KW-0813">Transport</keyword>
<evidence type="ECO:0000313" key="9">
    <source>
        <dbReference type="EMBL" id="KAF3701345.1"/>
    </source>
</evidence>
<organism evidence="9 10">
    <name type="scientific">Channa argus</name>
    <name type="common">Northern snakehead</name>
    <name type="synonym">Ophicephalus argus</name>
    <dbReference type="NCBI Taxonomy" id="215402"/>
    <lineage>
        <taxon>Eukaryota</taxon>
        <taxon>Metazoa</taxon>
        <taxon>Chordata</taxon>
        <taxon>Craniata</taxon>
        <taxon>Vertebrata</taxon>
        <taxon>Euteleostomi</taxon>
        <taxon>Actinopterygii</taxon>
        <taxon>Neopterygii</taxon>
        <taxon>Teleostei</taxon>
        <taxon>Neoteleostei</taxon>
        <taxon>Acanthomorphata</taxon>
        <taxon>Anabantaria</taxon>
        <taxon>Anabantiformes</taxon>
        <taxon>Channoidei</taxon>
        <taxon>Channidae</taxon>
        <taxon>Channa</taxon>
    </lineage>
</organism>
<dbReference type="PRINTS" id="PR00188">
    <property type="entry name" value="PLANTGLOBIN"/>
</dbReference>
<evidence type="ECO:0000256" key="3">
    <source>
        <dbReference type="ARBA" id="ARBA00022723"/>
    </source>
</evidence>
<evidence type="ECO:0000256" key="5">
    <source>
        <dbReference type="ARBA" id="ARBA00046401"/>
    </source>
</evidence>
<dbReference type="GO" id="GO:0019825">
    <property type="term" value="F:oxygen binding"/>
    <property type="evidence" value="ECO:0007669"/>
    <property type="project" value="InterPro"/>
</dbReference>
<evidence type="ECO:0000313" key="10">
    <source>
        <dbReference type="Proteomes" id="UP000503349"/>
    </source>
</evidence>
<keyword evidence="4" id="KW-0408">Iron</keyword>
<feature type="region of interest" description="Disordered" evidence="7">
    <location>
        <begin position="1"/>
        <end position="20"/>
    </location>
</feature>